<organism evidence="1 2">
    <name type="scientific">Cordyceps javanica</name>
    <dbReference type="NCBI Taxonomy" id="43265"/>
    <lineage>
        <taxon>Eukaryota</taxon>
        <taxon>Fungi</taxon>
        <taxon>Dikarya</taxon>
        <taxon>Ascomycota</taxon>
        <taxon>Pezizomycotina</taxon>
        <taxon>Sordariomycetes</taxon>
        <taxon>Hypocreomycetidae</taxon>
        <taxon>Hypocreales</taxon>
        <taxon>Cordycipitaceae</taxon>
        <taxon>Cordyceps</taxon>
    </lineage>
</organism>
<comment type="caution">
    <text evidence="1">The sequence shown here is derived from an EMBL/GenBank/DDBJ whole genome shotgun (WGS) entry which is preliminary data.</text>
</comment>
<keyword evidence="2" id="KW-1185">Reference proteome</keyword>
<reference evidence="1 2" key="1">
    <citation type="journal article" date="2019" name="Appl. Microbiol. Biotechnol.">
        <title>Genome sequence of Isaria javanica and comparative genome analysis insights into family S53 peptidase evolution in fungal entomopathogens.</title>
        <authorList>
            <person name="Lin R."/>
            <person name="Zhang X."/>
            <person name="Xin B."/>
            <person name="Zou M."/>
            <person name="Gao Y."/>
            <person name="Qin F."/>
            <person name="Hu Q."/>
            <person name="Xie B."/>
            <person name="Cheng X."/>
        </authorList>
    </citation>
    <scope>NUCLEOTIDE SEQUENCE [LARGE SCALE GENOMIC DNA]</scope>
    <source>
        <strain evidence="1 2">IJ1G</strain>
    </source>
</reference>
<accession>A0A545VEL7</accession>
<dbReference type="Proteomes" id="UP000315783">
    <property type="component" value="Unassembled WGS sequence"/>
</dbReference>
<protein>
    <submittedName>
        <fullName evidence="1">Uncharacterized protein</fullName>
    </submittedName>
</protein>
<name>A0A545VEL7_9HYPO</name>
<evidence type="ECO:0000313" key="1">
    <source>
        <dbReference type="EMBL" id="TQW00080.1"/>
    </source>
</evidence>
<dbReference type="EMBL" id="SPUK01000001">
    <property type="protein sequence ID" value="TQW00080.1"/>
    <property type="molecule type" value="Genomic_DNA"/>
</dbReference>
<evidence type="ECO:0000313" key="2">
    <source>
        <dbReference type="Proteomes" id="UP000315783"/>
    </source>
</evidence>
<dbReference type="AlphaFoldDB" id="A0A545VEL7"/>
<proteinExistence type="predicted"/>
<gene>
    <name evidence="1" type="ORF">IF1G_00011</name>
</gene>
<sequence length="259" mass="28319">MLPSSRCAGSLLAAPRQKALKLPIKCNLFRHFALVTRSHSSIALSRCPHSCNSAVASAPPPVSDGWPLNSLVVQSIIITLPSIALHPSYYALPEPLLLLSVVFSSKSPWPGCDGCLGTALHSSHTGMIHVQLDLLSAPQHSLRPKHCKSTIVCYKEIYGGFFFALLFRGRGLCSWAMRYCNDYFPMKTSSSKLCFGVLIKRQASVAAAGNCLCSGYSILSKRIPIFVHVLKGLITDETFPELSSWMSCKRGAIRYFTRG</sequence>